<sequence>TDRQRQYSLLPLLHNYQKPEKPINGSMAPTDVFRAAVQGAKIGPDKDIPHVSAPVIVKYITDLELLGLLWSG</sequence>
<accession>A0AAE4RGF4</accession>
<proteinExistence type="predicted"/>
<feature type="non-terminal residue" evidence="1">
    <location>
        <position position="1"/>
    </location>
</feature>
<reference evidence="1" key="1">
    <citation type="submission" date="2023-10" db="EMBL/GenBank/DDBJ databases">
        <title>Characterization and genome sequence of Mycobacterium intracellulare ABSURDO, a novel pathogenic isolate with three colony morphotypes that vary in growth and acid-fastness.</title>
        <authorList>
            <person name="Jude B.A."/>
            <person name="Robinson R.T."/>
        </authorList>
    </citation>
    <scope>NUCLEOTIDE SEQUENCE</scope>
    <source>
        <strain evidence="1">ABSURDO Component B</strain>
    </source>
</reference>
<dbReference type="AlphaFoldDB" id="A0AAE4RGF4"/>
<evidence type="ECO:0000313" key="1">
    <source>
        <dbReference type="EMBL" id="MDV7015230.1"/>
    </source>
</evidence>
<evidence type="ECO:0000313" key="2">
    <source>
        <dbReference type="Proteomes" id="UP001187143"/>
    </source>
</evidence>
<organism evidence="1 2">
    <name type="scientific">Mycobacterium intracellulare</name>
    <dbReference type="NCBI Taxonomy" id="1767"/>
    <lineage>
        <taxon>Bacteria</taxon>
        <taxon>Bacillati</taxon>
        <taxon>Actinomycetota</taxon>
        <taxon>Actinomycetes</taxon>
        <taxon>Mycobacteriales</taxon>
        <taxon>Mycobacteriaceae</taxon>
        <taxon>Mycobacterium</taxon>
        <taxon>Mycobacterium avium complex (MAC)</taxon>
    </lineage>
</organism>
<dbReference type="Proteomes" id="UP001187143">
    <property type="component" value="Unassembled WGS sequence"/>
</dbReference>
<dbReference type="EMBL" id="JAWLLD010000035">
    <property type="protein sequence ID" value="MDV7015230.1"/>
    <property type="molecule type" value="Genomic_DNA"/>
</dbReference>
<dbReference type="RefSeq" id="WP_225325335.1">
    <property type="nucleotide sequence ID" value="NZ_JAEKMV010000033.1"/>
</dbReference>
<name>A0AAE4RGF4_MYCIT</name>
<dbReference type="Gene3D" id="3.40.50.720">
    <property type="entry name" value="NAD(P)-binding Rossmann-like Domain"/>
    <property type="match status" value="1"/>
</dbReference>
<gene>
    <name evidence="1" type="ORF">R4F53_23365</name>
</gene>
<comment type="caution">
    <text evidence="1">The sequence shown here is derived from an EMBL/GenBank/DDBJ whole genome shotgun (WGS) entry which is preliminary data.</text>
</comment>
<protein>
    <submittedName>
        <fullName evidence="1">Uncharacterized protein</fullName>
    </submittedName>
</protein>